<dbReference type="Gene3D" id="2.40.50.90">
    <property type="match status" value="1"/>
</dbReference>
<gene>
    <name evidence="1" type="ORF">CUTER_00185</name>
</gene>
<evidence type="ECO:0000313" key="2">
    <source>
        <dbReference type="Proteomes" id="UP000035548"/>
    </source>
</evidence>
<dbReference type="Proteomes" id="UP000035548">
    <property type="component" value="Chromosome"/>
</dbReference>
<reference evidence="2" key="2">
    <citation type="submission" date="2015-05" db="EMBL/GenBank/DDBJ databases">
        <title>Complete genome sequence of Corynebacterium uterequi DSM 45634, isolated from the uterus of a maiden mare.</title>
        <authorList>
            <person name="Ruckert C."/>
            <person name="Albersmeier A."/>
            <person name="Winkler A."/>
            <person name="Tauch A."/>
        </authorList>
    </citation>
    <scope>NUCLEOTIDE SEQUENCE [LARGE SCALE GENOMIC DNA]</scope>
    <source>
        <strain evidence="2">DSM 45634</strain>
    </source>
</reference>
<accession>A0A0G3HFX5</accession>
<reference evidence="1 2" key="1">
    <citation type="journal article" date="2015" name="Genome Announc.">
        <title>Virulence Factor Genes Detected in the Complete Genome Sequence of Corynebacterium uterequi DSM 45634, Isolated from the Uterus of a Maiden Mare.</title>
        <authorList>
            <person name="Ruckert C."/>
            <person name="Kriete M."/>
            <person name="Jaenicke S."/>
            <person name="Winkler A."/>
            <person name="Tauch A."/>
        </authorList>
    </citation>
    <scope>NUCLEOTIDE SEQUENCE [LARGE SCALE GENOMIC DNA]</scope>
    <source>
        <strain evidence="1 2">DSM 45634</strain>
    </source>
</reference>
<keyword evidence="2" id="KW-1185">Reference proteome</keyword>
<dbReference type="EMBL" id="CP011546">
    <property type="protein sequence ID" value="AKK10067.1"/>
    <property type="molecule type" value="Genomic_DNA"/>
</dbReference>
<dbReference type="OrthoDB" id="9775180at2"/>
<dbReference type="PATRIC" id="fig|1072256.5.peg.36"/>
<organism evidence="1 2">
    <name type="scientific">Corynebacterium uterequi</name>
    <dbReference type="NCBI Taxonomy" id="1072256"/>
    <lineage>
        <taxon>Bacteria</taxon>
        <taxon>Bacillati</taxon>
        <taxon>Actinomycetota</taxon>
        <taxon>Actinomycetes</taxon>
        <taxon>Mycobacteriales</taxon>
        <taxon>Corynebacteriaceae</taxon>
        <taxon>Corynebacterium</taxon>
    </lineage>
</organism>
<dbReference type="AlphaFoldDB" id="A0A0G3HFX5"/>
<evidence type="ECO:0000313" key="1">
    <source>
        <dbReference type="EMBL" id="AKK10067.1"/>
    </source>
</evidence>
<dbReference type="KEGG" id="cut:CUTER_00185"/>
<dbReference type="SUPFAM" id="SSF50199">
    <property type="entry name" value="Staphylococcal nuclease"/>
    <property type="match status" value="1"/>
</dbReference>
<protein>
    <submittedName>
        <fullName evidence="1">Uncharacterized protein</fullName>
    </submittedName>
</protein>
<sequence length="526" mass="57650">MRVARQANETEQVKVVEITAINWGRTTKTLMQHRFSRRRTLLAALSATAVCATSCISDPTFQVDAPMPGSADGQDMAGDPSEMWHENPDSLRVELWKDANTSIGYLQQRGGGFLSIPSRSALESGIAYDGITPLMYQLTYALSMFDPETRVLAARDIVQARKLATSPSVRPAGDDARATEELKDAYSTVPEALTYKLLGYPSQTFTDDEIVEVDSDVVKPNSEFDSIVANSGIYFPTDEETNGRTVDVFGPGSHYGTFEITEVISGNEIVGRPLDEAELPAHQKEKLDSVQRRNDDEVTIFLGGVLAPDDLRNFRRPECGAQRARDFIWDFLEDSDYKVEVYAYQDNPVILGNGGLFGFVFHDGTHDMPLAEPSATTDEKATTTRKTGAANFDATLNGEESVGISSVDVGTDTDRFLNMEIISGGYAYSWTSNHAAQTPFHDMGAMLENAAATAGDGIWGHCADINYLRKSDAGWAFNSYRHLLTLDVFAEEAKHSREVATSTPANTRQDIPELTLPLAELPQPGV</sequence>
<name>A0A0G3HFX5_9CORY</name>
<dbReference type="RefSeq" id="WP_144412211.1">
    <property type="nucleotide sequence ID" value="NZ_CP011546.1"/>
</dbReference>
<proteinExistence type="predicted"/>
<dbReference type="InterPro" id="IPR035437">
    <property type="entry name" value="SNase_OB-fold_sf"/>
</dbReference>